<evidence type="ECO:0000256" key="3">
    <source>
        <dbReference type="ARBA" id="ARBA00022598"/>
    </source>
</evidence>
<dbReference type="InterPro" id="IPR036695">
    <property type="entry name" value="Arg-tRNA-synth_N_sf"/>
</dbReference>
<dbReference type="InterPro" id="IPR035684">
    <property type="entry name" value="ArgRS_core"/>
</dbReference>
<gene>
    <name evidence="13" type="ORF">MKW98_029816</name>
</gene>
<evidence type="ECO:0000256" key="6">
    <source>
        <dbReference type="ARBA" id="ARBA00022917"/>
    </source>
</evidence>
<keyword evidence="7 10" id="KW-0030">Aminoacyl-tRNA synthetase</keyword>
<keyword evidence="5 10" id="KW-0067">ATP-binding</keyword>
<comment type="catalytic activity">
    <reaction evidence="9">
        <text>tRNA(Arg) + L-arginine + ATP = L-arginyl-tRNA(Arg) + AMP + diphosphate</text>
        <dbReference type="Rhea" id="RHEA:20301"/>
        <dbReference type="Rhea" id="RHEA-COMP:9658"/>
        <dbReference type="Rhea" id="RHEA-COMP:9673"/>
        <dbReference type="ChEBI" id="CHEBI:30616"/>
        <dbReference type="ChEBI" id="CHEBI:32682"/>
        <dbReference type="ChEBI" id="CHEBI:33019"/>
        <dbReference type="ChEBI" id="CHEBI:78442"/>
        <dbReference type="ChEBI" id="CHEBI:78513"/>
        <dbReference type="ChEBI" id="CHEBI:456215"/>
        <dbReference type="EC" id="6.1.1.19"/>
    </reaction>
</comment>
<dbReference type="InterPro" id="IPR001412">
    <property type="entry name" value="aa-tRNA-synth_I_CS"/>
</dbReference>
<dbReference type="PROSITE" id="PS00178">
    <property type="entry name" value="AA_TRNA_LIGASE_I"/>
    <property type="match status" value="1"/>
</dbReference>
<accession>A0AAD4XXI7</accession>
<dbReference type="Gene3D" id="1.10.730.10">
    <property type="entry name" value="Isoleucyl-tRNA Synthetase, Domain 1"/>
    <property type="match status" value="1"/>
</dbReference>
<dbReference type="FunFam" id="3.40.50.620:FF:000096">
    <property type="entry name" value="Arginine--tRNA ligase chloroplastic/mitochondrial"/>
    <property type="match status" value="1"/>
</dbReference>
<dbReference type="EMBL" id="JAJJMB010000969">
    <property type="protein sequence ID" value="KAI3959779.1"/>
    <property type="molecule type" value="Genomic_DNA"/>
</dbReference>
<dbReference type="InterPro" id="IPR014729">
    <property type="entry name" value="Rossmann-like_a/b/a_fold"/>
</dbReference>
<sequence length="609" mass="69355">MKDRSDLQTTSASINNQKMNITSISDPTYTNRAKMYALSYAHFEDDEGTVKQQLSKLFETSLKITLPDEPTIAPVVKICSGKFGDYQCNNAMDCWAKVKGKNTEFKASEMIESSSVTGPGFVNVTLPNKWIAKTIQKMLEKGMRIWAPKLRVSRAVVDFSSPNIAKELHVGHLMSTIIGDIIARLLEYSNVEVLRRNHVGDWGTQFGMLIEYLFEMFPDWENAGEQAIGDLQAFYKASKLKFESDPVFKAKSQQGVVLLQGGDKKYLKAWSTICEISRQEFHQLYERLGVSLMEKSESFYKPYIPKVLEGLSNQGLVEENDEARVIFIEAEEIPLIVVKRDGAYNYASTDLTALWYRLNEEKAEWILYVTDDGQEKHFKMSFYLLLLFFWLQVAKRAGWLPADENLYPKASHLMFGVVRGDDKKRLRTRFGDVIRLVDLLDGAKTRCKAELVNRGKAEEWTADELEQIAEAIGYGAVKYMDLKANILTGYKFDFDLMLNDKGNTAVCLQYAHARICSIIERSGQDIEELKKLDEEEERTLGLHIQFAEVVEETCLTLRPNVLCDYLYNLSEHFVIGSPKQTSRLLLCEATAVVMRQGFHLLGIVPVNKI</sequence>
<evidence type="ECO:0000313" key="13">
    <source>
        <dbReference type="EMBL" id="KAI3959779.1"/>
    </source>
</evidence>
<evidence type="ECO:0000256" key="8">
    <source>
        <dbReference type="ARBA" id="ARBA00033033"/>
    </source>
</evidence>
<dbReference type="Pfam" id="PF00750">
    <property type="entry name" value="tRNA-synt_1d"/>
    <property type="match status" value="1"/>
</dbReference>
<name>A0AAD4XXI7_9MAGN</name>
<dbReference type="NCBIfam" id="TIGR00456">
    <property type="entry name" value="argS"/>
    <property type="match status" value="1"/>
</dbReference>
<dbReference type="SMART" id="SM00836">
    <property type="entry name" value="DALR_1"/>
    <property type="match status" value="1"/>
</dbReference>
<dbReference type="PRINTS" id="PR01038">
    <property type="entry name" value="TRNASYNTHARG"/>
</dbReference>
<dbReference type="Gene3D" id="3.30.1360.70">
    <property type="entry name" value="Arginyl tRNA synthetase N-terminal domain"/>
    <property type="match status" value="1"/>
</dbReference>
<dbReference type="PANTHER" id="PTHR11956:SF5">
    <property type="entry name" value="ARGININE--TRNA LIGASE, CYTOPLASMIC"/>
    <property type="match status" value="1"/>
</dbReference>
<dbReference type="AlphaFoldDB" id="A0AAD4XXI7"/>
<evidence type="ECO:0000259" key="12">
    <source>
        <dbReference type="SMART" id="SM01016"/>
    </source>
</evidence>
<evidence type="ECO:0000256" key="5">
    <source>
        <dbReference type="ARBA" id="ARBA00022840"/>
    </source>
</evidence>
<dbReference type="GO" id="GO:0048608">
    <property type="term" value="P:reproductive structure development"/>
    <property type="evidence" value="ECO:0007669"/>
    <property type="project" value="UniProtKB-ARBA"/>
</dbReference>
<reference evidence="13" key="1">
    <citation type="submission" date="2022-04" db="EMBL/GenBank/DDBJ databases">
        <title>A functionally conserved STORR gene fusion in Papaver species that diverged 16.8 million years ago.</title>
        <authorList>
            <person name="Catania T."/>
        </authorList>
    </citation>
    <scope>NUCLEOTIDE SEQUENCE</scope>
    <source>
        <strain evidence="13">S-188037</strain>
    </source>
</reference>
<dbReference type="EC" id="6.1.1.19" evidence="2"/>
<dbReference type="InterPro" id="IPR009080">
    <property type="entry name" value="tRNAsynth_Ia_anticodon-bd"/>
</dbReference>
<dbReference type="InterPro" id="IPR001278">
    <property type="entry name" value="Arg-tRNA-ligase"/>
</dbReference>
<keyword evidence="4 10" id="KW-0547">Nucleotide-binding</keyword>
<dbReference type="GO" id="GO:0005737">
    <property type="term" value="C:cytoplasm"/>
    <property type="evidence" value="ECO:0007669"/>
    <property type="project" value="InterPro"/>
</dbReference>
<evidence type="ECO:0000256" key="7">
    <source>
        <dbReference type="ARBA" id="ARBA00023146"/>
    </source>
</evidence>
<dbReference type="FunFam" id="1.10.730.10:FF:000006">
    <property type="entry name" value="Arginyl-tRNA synthetase 2, mitochondrial"/>
    <property type="match status" value="1"/>
</dbReference>
<organism evidence="13 14">
    <name type="scientific">Papaver atlanticum</name>
    <dbReference type="NCBI Taxonomy" id="357466"/>
    <lineage>
        <taxon>Eukaryota</taxon>
        <taxon>Viridiplantae</taxon>
        <taxon>Streptophyta</taxon>
        <taxon>Embryophyta</taxon>
        <taxon>Tracheophyta</taxon>
        <taxon>Spermatophyta</taxon>
        <taxon>Magnoliopsida</taxon>
        <taxon>Ranunculales</taxon>
        <taxon>Papaveraceae</taxon>
        <taxon>Papaveroideae</taxon>
        <taxon>Papaver</taxon>
    </lineage>
</organism>
<keyword evidence="14" id="KW-1185">Reference proteome</keyword>
<proteinExistence type="inferred from homology"/>
<dbReference type="PANTHER" id="PTHR11956">
    <property type="entry name" value="ARGINYL-TRNA SYNTHETASE"/>
    <property type="match status" value="1"/>
</dbReference>
<evidence type="ECO:0000256" key="10">
    <source>
        <dbReference type="RuleBase" id="RU363038"/>
    </source>
</evidence>
<protein>
    <recommendedName>
        <fullName evidence="2">arginine--tRNA ligase</fullName>
        <ecNumber evidence="2">6.1.1.19</ecNumber>
    </recommendedName>
    <alternativeName>
        <fullName evidence="8">Arginyl-tRNA synthetase</fullName>
    </alternativeName>
</protein>
<dbReference type="GO" id="GO:0006420">
    <property type="term" value="P:arginyl-tRNA aminoacylation"/>
    <property type="evidence" value="ECO:0007669"/>
    <property type="project" value="InterPro"/>
</dbReference>
<feature type="domain" description="DALR anticodon binding" evidence="11">
    <location>
        <begin position="508"/>
        <end position="609"/>
    </location>
</feature>
<evidence type="ECO:0000259" key="11">
    <source>
        <dbReference type="SMART" id="SM00836"/>
    </source>
</evidence>
<dbReference type="SUPFAM" id="SSF55190">
    <property type="entry name" value="Arginyl-tRNA synthetase (ArgRS), N-terminal 'additional' domain"/>
    <property type="match status" value="1"/>
</dbReference>
<dbReference type="SMART" id="SM01016">
    <property type="entry name" value="Arg_tRNA_synt_N"/>
    <property type="match status" value="1"/>
</dbReference>
<dbReference type="InterPro" id="IPR005148">
    <property type="entry name" value="Arg-tRNA-synth_N"/>
</dbReference>
<evidence type="ECO:0000256" key="1">
    <source>
        <dbReference type="ARBA" id="ARBA00005594"/>
    </source>
</evidence>
<evidence type="ECO:0000256" key="4">
    <source>
        <dbReference type="ARBA" id="ARBA00022741"/>
    </source>
</evidence>
<dbReference type="Pfam" id="PF05746">
    <property type="entry name" value="DALR_1"/>
    <property type="match status" value="1"/>
</dbReference>
<dbReference type="Proteomes" id="UP001202328">
    <property type="component" value="Unassembled WGS sequence"/>
</dbReference>
<dbReference type="Gene3D" id="3.40.50.620">
    <property type="entry name" value="HUPs"/>
    <property type="match status" value="1"/>
</dbReference>
<evidence type="ECO:0000256" key="2">
    <source>
        <dbReference type="ARBA" id="ARBA00012837"/>
    </source>
</evidence>
<evidence type="ECO:0000313" key="14">
    <source>
        <dbReference type="Proteomes" id="UP001202328"/>
    </source>
</evidence>
<evidence type="ECO:0000256" key="9">
    <source>
        <dbReference type="ARBA" id="ARBA00049339"/>
    </source>
</evidence>
<dbReference type="SUPFAM" id="SSF52374">
    <property type="entry name" value="Nucleotidylyl transferase"/>
    <property type="match status" value="1"/>
</dbReference>
<keyword evidence="3 10" id="KW-0436">Ligase</keyword>
<dbReference type="GO" id="GO:0009791">
    <property type="term" value="P:post-embryonic development"/>
    <property type="evidence" value="ECO:0007669"/>
    <property type="project" value="UniProtKB-ARBA"/>
</dbReference>
<comment type="similarity">
    <text evidence="1 10">Belongs to the class-I aminoacyl-tRNA synthetase family.</text>
</comment>
<comment type="caution">
    <text evidence="13">The sequence shown here is derived from an EMBL/GenBank/DDBJ whole genome shotgun (WGS) entry which is preliminary data.</text>
</comment>
<feature type="domain" description="Arginyl tRNA synthetase N-terminal" evidence="12">
    <location>
        <begin position="52"/>
        <end position="126"/>
    </location>
</feature>
<keyword evidence="6 10" id="KW-0648">Protein biosynthesis</keyword>
<dbReference type="SUPFAM" id="SSF47323">
    <property type="entry name" value="Anticodon-binding domain of a subclass of class I aminoacyl-tRNA synthetases"/>
    <property type="match status" value="1"/>
</dbReference>
<dbReference type="GO" id="GO:0005524">
    <property type="term" value="F:ATP binding"/>
    <property type="evidence" value="ECO:0007669"/>
    <property type="project" value="UniProtKB-KW"/>
</dbReference>
<dbReference type="GO" id="GO:0004814">
    <property type="term" value="F:arginine-tRNA ligase activity"/>
    <property type="evidence" value="ECO:0007669"/>
    <property type="project" value="UniProtKB-EC"/>
</dbReference>
<dbReference type="InterPro" id="IPR008909">
    <property type="entry name" value="DALR_anticod-bd"/>
</dbReference>
<dbReference type="Pfam" id="PF03485">
    <property type="entry name" value="Arg_tRNA_synt_N"/>
    <property type="match status" value="1"/>
</dbReference>